<dbReference type="GO" id="GO:0005811">
    <property type="term" value="C:lipid droplet"/>
    <property type="evidence" value="ECO:0007669"/>
    <property type="project" value="TreeGrafter"/>
</dbReference>
<dbReference type="GO" id="GO:0005628">
    <property type="term" value="C:prospore membrane"/>
    <property type="evidence" value="ECO:0007669"/>
    <property type="project" value="TreeGrafter"/>
</dbReference>
<keyword evidence="8" id="KW-1185">Reference proteome</keyword>
<evidence type="ECO:0000313" key="7">
    <source>
        <dbReference type="EMBL" id="KAF2438886.1"/>
    </source>
</evidence>
<keyword evidence="3 6" id="KW-1133">Transmembrane helix</keyword>
<dbReference type="PANTHER" id="PTHR34292:SF2">
    <property type="entry name" value="OUTER SPORE WALL PROTEIN LDS1"/>
    <property type="match status" value="1"/>
</dbReference>
<feature type="region of interest" description="Disordered" evidence="5">
    <location>
        <begin position="264"/>
        <end position="284"/>
    </location>
</feature>
<dbReference type="GO" id="GO:0005619">
    <property type="term" value="C:ascospore wall"/>
    <property type="evidence" value="ECO:0007669"/>
    <property type="project" value="TreeGrafter"/>
</dbReference>
<dbReference type="InterPro" id="IPR052786">
    <property type="entry name" value="Spore_wall_assembly"/>
</dbReference>
<evidence type="ECO:0000256" key="6">
    <source>
        <dbReference type="SAM" id="Phobius"/>
    </source>
</evidence>
<dbReference type="Pfam" id="PF07264">
    <property type="entry name" value="EI24"/>
    <property type="match status" value="1"/>
</dbReference>
<organism evidence="7 8">
    <name type="scientific">Karstenula rhodostoma CBS 690.94</name>
    <dbReference type="NCBI Taxonomy" id="1392251"/>
    <lineage>
        <taxon>Eukaryota</taxon>
        <taxon>Fungi</taxon>
        <taxon>Dikarya</taxon>
        <taxon>Ascomycota</taxon>
        <taxon>Pezizomycotina</taxon>
        <taxon>Dothideomycetes</taxon>
        <taxon>Pleosporomycetidae</taxon>
        <taxon>Pleosporales</taxon>
        <taxon>Massarineae</taxon>
        <taxon>Didymosphaeriaceae</taxon>
        <taxon>Karstenula</taxon>
    </lineage>
</organism>
<evidence type="ECO:0000256" key="1">
    <source>
        <dbReference type="ARBA" id="ARBA00004141"/>
    </source>
</evidence>
<feature type="transmembrane region" description="Helical" evidence="6">
    <location>
        <begin position="85"/>
        <end position="106"/>
    </location>
</feature>
<comment type="subcellular location">
    <subcellularLocation>
        <location evidence="1">Membrane</location>
        <topology evidence="1">Multi-pass membrane protein</topology>
    </subcellularLocation>
</comment>
<feature type="transmembrane region" description="Helical" evidence="6">
    <location>
        <begin position="53"/>
        <end position="73"/>
    </location>
</feature>
<dbReference type="Proteomes" id="UP000799764">
    <property type="component" value="Unassembled WGS sequence"/>
</dbReference>
<protein>
    <recommendedName>
        <fullName evidence="9">Outer spore wall protein RRT8</fullName>
    </recommendedName>
</protein>
<keyword evidence="4 6" id="KW-0472">Membrane</keyword>
<evidence type="ECO:0000256" key="3">
    <source>
        <dbReference type="ARBA" id="ARBA00022989"/>
    </source>
</evidence>
<evidence type="ECO:0000256" key="5">
    <source>
        <dbReference type="SAM" id="MobiDB-lite"/>
    </source>
</evidence>
<accession>A0A9P4P7G8</accession>
<evidence type="ECO:0000256" key="4">
    <source>
        <dbReference type="ARBA" id="ARBA00023136"/>
    </source>
</evidence>
<name>A0A9P4P7G8_9PLEO</name>
<gene>
    <name evidence="7" type="ORF">P171DRAFT_448934</name>
</gene>
<dbReference type="OrthoDB" id="10012223at2759"/>
<evidence type="ECO:0008006" key="9">
    <source>
        <dbReference type="Google" id="ProtNLM"/>
    </source>
</evidence>
<reference evidence="7" key="1">
    <citation type="journal article" date="2020" name="Stud. Mycol.">
        <title>101 Dothideomycetes genomes: a test case for predicting lifestyles and emergence of pathogens.</title>
        <authorList>
            <person name="Haridas S."/>
            <person name="Albert R."/>
            <person name="Binder M."/>
            <person name="Bloem J."/>
            <person name="Labutti K."/>
            <person name="Salamov A."/>
            <person name="Andreopoulos B."/>
            <person name="Baker S."/>
            <person name="Barry K."/>
            <person name="Bills G."/>
            <person name="Bluhm B."/>
            <person name="Cannon C."/>
            <person name="Castanera R."/>
            <person name="Culley D."/>
            <person name="Daum C."/>
            <person name="Ezra D."/>
            <person name="Gonzalez J."/>
            <person name="Henrissat B."/>
            <person name="Kuo A."/>
            <person name="Liang C."/>
            <person name="Lipzen A."/>
            <person name="Lutzoni F."/>
            <person name="Magnuson J."/>
            <person name="Mondo S."/>
            <person name="Nolan M."/>
            <person name="Ohm R."/>
            <person name="Pangilinan J."/>
            <person name="Park H.-J."/>
            <person name="Ramirez L."/>
            <person name="Alfaro M."/>
            <person name="Sun H."/>
            <person name="Tritt A."/>
            <person name="Yoshinaga Y."/>
            <person name="Zwiers L.-H."/>
            <person name="Turgeon B."/>
            <person name="Goodwin S."/>
            <person name="Spatafora J."/>
            <person name="Crous P."/>
            <person name="Grigoriev I."/>
        </authorList>
    </citation>
    <scope>NUCLEOTIDE SEQUENCE</scope>
    <source>
        <strain evidence="7">CBS 690.94</strain>
    </source>
</reference>
<dbReference type="InterPro" id="IPR059112">
    <property type="entry name" value="CysZ/EI24"/>
</dbReference>
<sequence length="284" mass="31349">MSDKLKDVVKEEIEQARVLAVDAARSAAYLYPLKGIAFFFTHRALWRPLADKLVPTISLGLGVTVFMFAVTYVPQAAVLSVFNGPLAIVSTILLVLSEASTVFNVLSKNFLIDDALIDTFDGTLLARDQQALVSQERQMKGGSDYMARLGKITKKPFERFTPKAIIRYFLYLPLNLIPVVGTVLFVILQGRKFGPTAHARYFQLKQMSKHQKEEFIESRKAAYTSFGIPAVLLELVPVAGIFFSFTNTVGAALWAADIEQKKAPGETTAPGLRSQAEAASRKEL</sequence>
<dbReference type="PANTHER" id="PTHR34292">
    <property type="entry name" value="OUTER SPORE WALL PROTEIN LDS1"/>
    <property type="match status" value="1"/>
</dbReference>
<dbReference type="EMBL" id="MU001511">
    <property type="protein sequence ID" value="KAF2438886.1"/>
    <property type="molecule type" value="Genomic_DNA"/>
</dbReference>
<feature type="transmembrane region" description="Helical" evidence="6">
    <location>
        <begin position="168"/>
        <end position="188"/>
    </location>
</feature>
<proteinExistence type="predicted"/>
<comment type="caution">
    <text evidence="7">The sequence shown here is derived from an EMBL/GenBank/DDBJ whole genome shotgun (WGS) entry which is preliminary data.</text>
</comment>
<evidence type="ECO:0000256" key="2">
    <source>
        <dbReference type="ARBA" id="ARBA00022692"/>
    </source>
</evidence>
<keyword evidence="2 6" id="KW-0812">Transmembrane</keyword>
<evidence type="ECO:0000313" key="8">
    <source>
        <dbReference type="Proteomes" id="UP000799764"/>
    </source>
</evidence>
<feature type="transmembrane region" description="Helical" evidence="6">
    <location>
        <begin position="235"/>
        <end position="256"/>
    </location>
</feature>
<dbReference type="AlphaFoldDB" id="A0A9P4P7G8"/>